<accession>A0ABV7GD42</accession>
<keyword evidence="4 6" id="KW-0378">Hydrolase</keyword>
<keyword evidence="9" id="KW-1185">Reference proteome</keyword>
<dbReference type="PROSITE" id="PS51747">
    <property type="entry name" value="CYT_DCMP_DEAMINASES_2"/>
    <property type="match status" value="2"/>
</dbReference>
<dbReference type="SUPFAM" id="SSF53927">
    <property type="entry name" value="Cytidine deaminase-like"/>
    <property type="match status" value="2"/>
</dbReference>
<feature type="binding site" evidence="6">
    <location>
        <position position="128"/>
    </location>
    <ligand>
        <name>Zn(2+)</name>
        <dbReference type="ChEBI" id="CHEBI:29105"/>
        <note>catalytic</note>
    </ligand>
</feature>
<dbReference type="CDD" id="cd01283">
    <property type="entry name" value="cytidine_deaminase"/>
    <property type="match status" value="2"/>
</dbReference>
<dbReference type="PIRSF" id="PIRSF006334">
    <property type="entry name" value="Cdd_plus_pseudo"/>
    <property type="match status" value="1"/>
</dbReference>
<keyword evidence="3 6" id="KW-0479">Metal-binding</keyword>
<dbReference type="InterPro" id="IPR002125">
    <property type="entry name" value="CMP_dCMP_dom"/>
</dbReference>
<dbReference type="Pfam" id="PF00383">
    <property type="entry name" value="dCMP_cyt_deam_1"/>
    <property type="match status" value="1"/>
</dbReference>
<comment type="catalytic activity">
    <reaction evidence="6">
        <text>2'-deoxycytidine + H2O + H(+) = 2'-deoxyuridine + NH4(+)</text>
        <dbReference type="Rhea" id="RHEA:13433"/>
        <dbReference type="ChEBI" id="CHEBI:15377"/>
        <dbReference type="ChEBI" id="CHEBI:15378"/>
        <dbReference type="ChEBI" id="CHEBI:15698"/>
        <dbReference type="ChEBI" id="CHEBI:16450"/>
        <dbReference type="ChEBI" id="CHEBI:28938"/>
        <dbReference type="EC" id="3.5.4.5"/>
    </reaction>
</comment>
<feature type="binding site" evidence="6">
    <location>
        <begin position="88"/>
        <end position="90"/>
    </location>
    <ligand>
        <name>substrate</name>
    </ligand>
</feature>
<comment type="subunit">
    <text evidence="2 6">Homodimer.</text>
</comment>
<feature type="binding site" evidence="6">
    <location>
        <position position="101"/>
    </location>
    <ligand>
        <name>Zn(2+)</name>
        <dbReference type="ChEBI" id="CHEBI:29105"/>
        <note>catalytic</note>
    </ligand>
</feature>
<dbReference type="PANTHER" id="PTHR11644">
    <property type="entry name" value="CYTIDINE DEAMINASE"/>
    <property type="match status" value="1"/>
</dbReference>
<dbReference type="PANTHER" id="PTHR11644:SF2">
    <property type="entry name" value="CYTIDINE DEAMINASE"/>
    <property type="match status" value="1"/>
</dbReference>
<dbReference type="InterPro" id="IPR050202">
    <property type="entry name" value="Cyt/Deoxycyt_deaminase"/>
</dbReference>
<dbReference type="EMBL" id="JBHRTD010000017">
    <property type="protein sequence ID" value="MFC3139305.1"/>
    <property type="molecule type" value="Genomic_DNA"/>
</dbReference>
<dbReference type="HAMAP" id="MF_01558">
    <property type="entry name" value="Cyt_deam"/>
    <property type="match status" value="1"/>
</dbReference>
<dbReference type="RefSeq" id="WP_248937082.1">
    <property type="nucleotide sequence ID" value="NZ_JAKILF010000007.1"/>
</dbReference>
<dbReference type="InterPro" id="IPR013171">
    <property type="entry name" value="Cyd/dCyd_deaminase_Zn-bd"/>
</dbReference>
<dbReference type="InterPro" id="IPR020797">
    <property type="entry name" value="Cytidine_deaminase_bacteria"/>
</dbReference>
<comment type="catalytic activity">
    <reaction evidence="6">
        <text>cytidine + H2O + H(+) = uridine + NH4(+)</text>
        <dbReference type="Rhea" id="RHEA:16069"/>
        <dbReference type="ChEBI" id="CHEBI:15377"/>
        <dbReference type="ChEBI" id="CHEBI:15378"/>
        <dbReference type="ChEBI" id="CHEBI:16704"/>
        <dbReference type="ChEBI" id="CHEBI:17562"/>
        <dbReference type="ChEBI" id="CHEBI:28938"/>
        <dbReference type="EC" id="3.5.4.5"/>
    </reaction>
</comment>
<evidence type="ECO:0000313" key="9">
    <source>
        <dbReference type="Proteomes" id="UP001595621"/>
    </source>
</evidence>
<dbReference type="Pfam" id="PF08211">
    <property type="entry name" value="dCMP_cyt_deam_2"/>
    <property type="match status" value="1"/>
</dbReference>
<feature type="binding site" evidence="6">
    <location>
        <position position="131"/>
    </location>
    <ligand>
        <name>Zn(2+)</name>
        <dbReference type="ChEBI" id="CHEBI:29105"/>
        <note>catalytic</note>
    </ligand>
</feature>
<comment type="similarity">
    <text evidence="1 6">Belongs to the cytidine and deoxycytidylate deaminase family.</text>
</comment>
<dbReference type="GO" id="GO:0004126">
    <property type="term" value="F:cytidine deaminase activity"/>
    <property type="evidence" value="ECO:0007669"/>
    <property type="project" value="UniProtKB-EC"/>
</dbReference>
<reference evidence="9" key="1">
    <citation type="journal article" date="2019" name="Int. J. Syst. Evol. Microbiol.">
        <title>The Global Catalogue of Microorganisms (GCM) 10K type strain sequencing project: providing services to taxonomists for standard genome sequencing and annotation.</title>
        <authorList>
            <consortium name="The Broad Institute Genomics Platform"/>
            <consortium name="The Broad Institute Genome Sequencing Center for Infectious Disease"/>
            <person name="Wu L."/>
            <person name="Ma J."/>
        </authorList>
    </citation>
    <scope>NUCLEOTIDE SEQUENCE [LARGE SCALE GENOMIC DNA]</scope>
    <source>
        <strain evidence="9">KCTC 52277</strain>
    </source>
</reference>
<evidence type="ECO:0000256" key="6">
    <source>
        <dbReference type="HAMAP-Rule" id="MF_01558"/>
    </source>
</evidence>
<dbReference type="PROSITE" id="PS00903">
    <property type="entry name" value="CYT_DCMP_DEAMINASES_1"/>
    <property type="match status" value="1"/>
</dbReference>
<evidence type="ECO:0000256" key="2">
    <source>
        <dbReference type="ARBA" id="ARBA00011738"/>
    </source>
</evidence>
<dbReference type="Gene3D" id="3.40.140.10">
    <property type="entry name" value="Cytidine Deaminase, domain 2"/>
    <property type="match status" value="2"/>
</dbReference>
<evidence type="ECO:0000256" key="1">
    <source>
        <dbReference type="ARBA" id="ARBA00006576"/>
    </source>
</evidence>
<feature type="domain" description="CMP/dCMP-type deaminase" evidence="7">
    <location>
        <begin position="186"/>
        <end position="296"/>
    </location>
</feature>
<evidence type="ECO:0000259" key="7">
    <source>
        <dbReference type="PROSITE" id="PS51747"/>
    </source>
</evidence>
<comment type="caution">
    <text evidence="8">The sequence shown here is derived from an EMBL/GenBank/DDBJ whole genome shotgun (WGS) entry which is preliminary data.</text>
</comment>
<comment type="cofactor">
    <cofactor evidence="6">
        <name>Zn(2+)</name>
        <dbReference type="ChEBI" id="CHEBI:29105"/>
    </cofactor>
    <text evidence="6">Binds 1 zinc ion.</text>
</comment>
<evidence type="ECO:0000313" key="8">
    <source>
        <dbReference type="EMBL" id="MFC3139305.1"/>
    </source>
</evidence>
<evidence type="ECO:0000256" key="5">
    <source>
        <dbReference type="ARBA" id="ARBA00022833"/>
    </source>
</evidence>
<comment type="function">
    <text evidence="6">This enzyme scavenges exogenous and endogenous cytidine and 2'-deoxycytidine for UMP synthesis.</text>
</comment>
<dbReference type="EC" id="3.5.4.5" evidence="6"/>
<name>A0ABV7GD42_9GAMM</name>
<evidence type="ECO:0000256" key="4">
    <source>
        <dbReference type="ARBA" id="ARBA00022801"/>
    </source>
</evidence>
<dbReference type="InterPro" id="IPR016193">
    <property type="entry name" value="Cytidine_deaminase-like"/>
</dbReference>
<sequence length="296" mass="31432">MQDRFVARITQVPEILATPLIPLLGASFSGHISKAELENLIADSGMEKNELLLALLPIAAALANPPISDFYVGAIAIGRSGDLYMGANMELAGEALGQAVHAEQNAISHAWLKGEAGIEDIIVNASPCGHCRQFINELVQGSDIRIHLPGQATAPLAHYLPYAFGPKDLNITAPLLTPQSIELALETDDPLLIEALDQANQSYAPYSSNHAAVAIETHDGQVFVGRYAENAAFNPSMMPLQMALGCLMRHNLGFDAIERVVLLESSAGKISLANASVAALCAVTQVQLEHVVAEPC</sequence>
<dbReference type="InterPro" id="IPR016192">
    <property type="entry name" value="APOBEC/CMP_deaminase_Zn-bd"/>
</dbReference>
<protein>
    <recommendedName>
        <fullName evidence="6">Cytidine deaminase</fullName>
        <ecNumber evidence="6">3.5.4.5</ecNumber>
    </recommendedName>
    <alternativeName>
        <fullName evidence="6">Cytidine aminohydrolase</fullName>
        <shortName evidence="6">CDA</shortName>
    </alternativeName>
</protein>
<dbReference type="Proteomes" id="UP001595621">
    <property type="component" value="Unassembled WGS sequence"/>
</dbReference>
<feature type="active site" description="Proton donor" evidence="6">
    <location>
        <position position="103"/>
    </location>
</feature>
<dbReference type="NCBIfam" id="NF006537">
    <property type="entry name" value="PRK09027.1"/>
    <property type="match status" value="1"/>
</dbReference>
<gene>
    <name evidence="6 8" type="primary">cdd</name>
    <name evidence="8" type="ORF">ACFOE0_14065</name>
</gene>
<feature type="domain" description="CMP/dCMP-type deaminase" evidence="7">
    <location>
        <begin position="47"/>
        <end position="167"/>
    </location>
</feature>
<organism evidence="8 9">
    <name type="scientific">Shewanella submarina</name>
    <dbReference type="NCBI Taxonomy" id="2016376"/>
    <lineage>
        <taxon>Bacteria</taxon>
        <taxon>Pseudomonadati</taxon>
        <taxon>Pseudomonadota</taxon>
        <taxon>Gammaproteobacteria</taxon>
        <taxon>Alteromonadales</taxon>
        <taxon>Shewanellaceae</taxon>
        <taxon>Shewanella</taxon>
    </lineage>
</organism>
<keyword evidence="5 6" id="KW-0862">Zinc</keyword>
<evidence type="ECO:0000256" key="3">
    <source>
        <dbReference type="ARBA" id="ARBA00022723"/>
    </source>
</evidence>
<proteinExistence type="inferred from homology"/>